<reference evidence="3 4" key="1">
    <citation type="submission" date="2019-08" db="EMBL/GenBank/DDBJ databases">
        <title>Draft genome sequences of two oriental melons (Cucumis melo L. var makuwa).</title>
        <authorList>
            <person name="Kwon S.-Y."/>
        </authorList>
    </citation>
    <scope>NUCLEOTIDE SEQUENCE [LARGE SCALE GENOMIC DNA]</scope>
    <source>
        <strain evidence="4">cv. Chang Bougi</strain>
        <strain evidence="3">cv. SW 3</strain>
        <tissue evidence="1">Leaf</tissue>
    </source>
</reference>
<dbReference type="EMBL" id="SSTD01012116">
    <property type="protein sequence ID" value="TYK08966.1"/>
    <property type="molecule type" value="Genomic_DNA"/>
</dbReference>
<evidence type="ECO:0000313" key="4">
    <source>
        <dbReference type="Proteomes" id="UP000321947"/>
    </source>
</evidence>
<protein>
    <submittedName>
        <fullName evidence="1">Uncharacterized protein</fullName>
    </submittedName>
</protein>
<name>A0A5A7UMJ2_CUCMM</name>
<proteinExistence type="predicted"/>
<comment type="caution">
    <text evidence="1">The sequence shown here is derived from an EMBL/GenBank/DDBJ whole genome shotgun (WGS) entry which is preliminary data.</text>
</comment>
<evidence type="ECO:0000313" key="1">
    <source>
        <dbReference type="EMBL" id="KAA0055486.1"/>
    </source>
</evidence>
<gene>
    <name evidence="2" type="ORF">E5676_scaffold314G00600</name>
    <name evidence="1" type="ORF">E6C27_scaffold221G00630</name>
</gene>
<dbReference type="Proteomes" id="UP000321393">
    <property type="component" value="Unassembled WGS sequence"/>
</dbReference>
<sequence>MAQKQLEERMKMGEKEILGLKKLIFDLTKSVEKLLDDVNKRQDVSCAADGVGNHGPGSVAATPSSAKPSPAVVGTYTFIACAIFRFHPVGSHIATHQTLVATSRLEIPKPIQLLKWVSPQCS</sequence>
<dbReference type="EMBL" id="SSTE01008534">
    <property type="protein sequence ID" value="KAA0055486.1"/>
    <property type="molecule type" value="Genomic_DNA"/>
</dbReference>
<evidence type="ECO:0000313" key="3">
    <source>
        <dbReference type="Proteomes" id="UP000321393"/>
    </source>
</evidence>
<accession>A0A5A7UMJ2</accession>
<evidence type="ECO:0000313" key="2">
    <source>
        <dbReference type="EMBL" id="TYK08966.1"/>
    </source>
</evidence>
<organism evidence="1 3">
    <name type="scientific">Cucumis melo var. makuwa</name>
    <name type="common">Oriental melon</name>
    <dbReference type="NCBI Taxonomy" id="1194695"/>
    <lineage>
        <taxon>Eukaryota</taxon>
        <taxon>Viridiplantae</taxon>
        <taxon>Streptophyta</taxon>
        <taxon>Embryophyta</taxon>
        <taxon>Tracheophyta</taxon>
        <taxon>Spermatophyta</taxon>
        <taxon>Magnoliopsida</taxon>
        <taxon>eudicotyledons</taxon>
        <taxon>Gunneridae</taxon>
        <taxon>Pentapetalae</taxon>
        <taxon>rosids</taxon>
        <taxon>fabids</taxon>
        <taxon>Cucurbitales</taxon>
        <taxon>Cucurbitaceae</taxon>
        <taxon>Benincaseae</taxon>
        <taxon>Cucumis</taxon>
    </lineage>
</organism>
<dbReference type="AlphaFoldDB" id="A0A5A7UMJ2"/>
<dbReference type="Proteomes" id="UP000321947">
    <property type="component" value="Unassembled WGS sequence"/>
</dbReference>